<evidence type="ECO:0000313" key="5">
    <source>
        <dbReference type="EMBL" id="KAK2117777.1"/>
    </source>
</evidence>
<dbReference type="EMBL" id="JASSZA010000002">
    <property type="protein sequence ID" value="KAK2117777.1"/>
    <property type="molecule type" value="Genomic_DNA"/>
</dbReference>
<feature type="non-terminal residue" evidence="5">
    <location>
        <position position="1"/>
    </location>
</feature>
<dbReference type="PANTHER" id="PTHR45742:SF3">
    <property type="entry name" value="COMPLEMENT COMPONENT C9"/>
    <property type="match status" value="1"/>
</dbReference>
<evidence type="ECO:0000313" key="6">
    <source>
        <dbReference type="Proteomes" id="UP001266305"/>
    </source>
</evidence>
<gene>
    <name evidence="5" type="ORF">P7K49_004664</name>
</gene>
<feature type="non-terminal residue" evidence="5">
    <location>
        <position position="101"/>
    </location>
</feature>
<evidence type="ECO:0000256" key="1">
    <source>
        <dbReference type="ARBA" id="ARBA00004613"/>
    </source>
</evidence>
<accession>A0ABQ9W832</accession>
<dbReference type="PANTHER" id="PTHR45742">
    <property type="entry name" value="COMPLEMENT COMPONENT C6"/>
    <property type="match status" value="1"/>
</dbReference>
<keyword evidence="6" id="KW-1185">Reference proteome</keyword>
<reference evidence="5 6" key="1">
    <citation type="submission" date="2023-05" db="EMBL/GenBank/DDBJ databases">
        <title>B98-5 Cell Line De Novo Hybrid Assembly: An Optical Mapping Approach.</title>
        <authorList>
            <person name="Kananen K."/>
            <person name="Auerbach J.A."/>
            <person name="Kautto E."/>
            <person name="Blachly J.S."/>
        </authorList>
    </citation>
    <scope>NUCLEOTIDE SEQUENCE [LARGE SCALE GENOMIC DNA]</scope>
    <source>
        <strain evidence="5">B95-8</strain>
        <tissue evidence="5">Cell line</tissue>
    </source>
</reference>
<comment type="subcellular location">
    <subcellularLocation>
        <location evidence="1">Secreted</location>
    </subcellularLocation>
</comment>
<organism evidence="5 6">
    <name type="scientific">Saguinus oedipus</name>
    <name type="common">Cotton-top tamarin</name>
    <name type="synonym">Oedipomidas oedipus</name>
    <dbReference type="NCBI Taxonomy" id="9490"/>
    <lineage>
        <taxon>Eukaryota</taxon>
        <taxon>Metazoa</taxon>
        <taxon>Chordata</taxon>
        <taxon>Craniata</taxon>
        <taxon>Vertebrata</taxon>
        <taxon>Euteleostomi</taxon>
        <taxon>Mammalia</taxon>
        <taxon>Eutheria</taxon>
        <taxon>Euarchontoglires</taxon>
        <taxon>Primates</taxon>
        <taxon>Haplorrhini</taxon>
        <taxon>Platyrrhini</taxon>
        <taxon>Cebidae</taxon>
        <taxon>Callitrichinae</taxon>
        <taxon>Saguinus</taxon>
    </lineage>
</organism>
<evidence type="ECO:0000256" key="2">
    <source>
        <dbReference type="ARBA" id="ARBA00022525"/>
    </source>
</evidence>
<evidence type="ECO:0000256" key="4">
    <source>
        <dbReference type="ARBA" id="ARBA00023157"/>
    </source>
</evidence>
<keyword evidence="2" id="KW-0964">Secreted</keyword>
<protein>
    <submittedName>
        <fullName evidence="5">Uncharacterized protein</fullName>
    </submittedName>
</protein>
<proteinExistence type="predicted"/>
<comment type="caution">
    <text evidence="5">The sequence shown here is derived from an EMBL/GenBank/DDBJ whole genome shotgun (WGS) entry which is preliminary data.</text>
</comment>
<keyword evidence="4" id="KW-1015">Disulfide bond</keyword>
<sequence length="101" mass="10889">VELTDIKKCLGYDLDISLDFSGISVGGGPNKDDCIKSGNGISVNITSEQLINDVILLIRGGTNKYAFELKEKLLRGTMVDVADFVNWASSINDAPVLISQK</sequence>
<dbReference type="Proteomes" id="UP001266305">
    <property type="component" value="Unassembled WGS sequence"/>
</dbReference>
<keyword evidence="3" id="KW-0204">Cytolysis</keyword>
<name>A0ABQ9W832_SAGOE</name>
<evidence type="ECO:0000256" key="3">
    <source>
        <dbReference type="ARBA" id="ARBA00022852"/>
    </source>
</evidence>